<dbReference type="PANTHER" id="PTHR45085">
    <property type="entry name" value="F21J9.14"/>
    <property type="match status" value="1"/>
</dbReference>
<dbReference type="OMA" id="MERHIHR"/>
<proteinExistence type="predicted"/>
<dbReference type="Gramene" id="ONK74679">
    <property type="protein sequence ID" value="ONK74679"/>
    <property type="gene ID" value="A4U43_C03F9030"/>
</dbReference>
<name>A0A5P1FCU7_ASPOF</name>
<dbReference type="SUPFAM" id="SSF53335">
    <property type="entry name" value="S-adenosyl-L-methionine-dependent methyltransferases"/>
    <property type="match status" value="1"/>
</dbReference>
<dbReference type="AlphaFoldDB" id="A0A5P1FCU7"/>
<evidence type="ECO:0000313" key="2">
    <source>
        <dbReference type="Proteomes" id="UP000243459"/>
    </source>
</evidence>
<reference evidence="2" key="1">
    <citation type="journal article" date="2017" name="Nat. Commun.">
        <title>The asparagus genome sheds light on the origin and evolution of a young Y chromosome.</title>
        <authorList>
            <person name="Harkess A."/>
            <person name="Zhou J."/>
            <person name="Xu C."/>
            <person name="Bowers J.E."/>
            <person name="Van der Hulst R."/>
            <person name="Ayyampalayam S."/>
            <person name="Mercati F."/>
            <person name="Riccardi P."/>
            <person name="McKain M.R."/>
            <person name="Kakrana A."/>
            <person name="Tang H."/>
            <person name="Ray J."/>
            <person name="Groenendijk J."/>
            <person name="Arikit S."/>
            <person name="Mathioni S.M."/>
            <person name="Nakano M."/>
            <person name="Shan H."/>
            <person name="Telgmann-Rauber A."/>
            <person name="Kanno A."/>
            <person name="Yue Z."/>
            <person name="Chen H."/>
            <person name="Li W."/>
            <person name="Chen Y."/>
            <person name="Xu X."/>
            <person name="Zhang Y."/>
            <person name="Luo S."/>
            <person name="Chen H."/>
            <person name="Gao J."/>
            <person name="Mao Z."/>
            <person name="Pires J.C."/>
            <person name="Luo M."/>
            <person name="Kudrna D."/>
            <person name="Wing R.A."/>
            <person name="Meyers B.C."/>
            <person name="Yi K."/>
            <person name="Kong H."/>
            <person name="Lavrijsen P."/>
            <person name="Sunseri F."/>
            <person name="Falavigna A."/>
            <person name="Ye Y."/>
            <person name="Leebens-Mack J.H."/>
            <person name="Chen G."/>
        </authorList>
    </citation>
    <scope>NUCLEOTIDE SEQUENCE [LARGE SCALE GENOMIC DNA]</scope>
    <source>
        <strain evidence="2">cv. DH0086</strain>
    </source>
</reference>
<evidence type="ECO:0008006" key="3">
    <source>
        <dbReference type="Google" id="ProtNLM"/>
    </source>
</evidence>
<protein>
    <recommendedName>
        <fullName evidence="3">Methyltransferase type 11 domain-containing protein</fullName>
    </recommendedName>
</protein>
<dbReference type="Proteomes" id="UP000243459">
    <property type="component" value="Chromosome 3"/>
</dbReference>
<organism evidence="1 2">
    <name type="scientific">Asparagus officinalis</name>
    <name type="common">Garden asparagus</name>
    <dbReference type="NCBI Taxonomy" id="4686"/>
    <lineage>
        <taxon>Eukaryota</taxon>
        <taxon>Viridiplantae</taxon>
        <taxon>Streptophyta</taxon>
        <taxon>Embryophyta</taxon>
        <taxon>Tracheophyta</taxon>
        <taxon>Spermatophyta</taxon>
        <taxon>Magnoliopsida</taxon>
        <taxon>Liliopsida</taxon>
        <taxon>Asparagales</taxon>
        <taxon>Asparagaceae</taxon>
        <taxon>Asparagoideae</taxon>
        <taxon>Asparagus</taxon>
    </lineage>
</organism>
<evidence type="ECO:0000313" key="1">
    <source>
        <dbReference type="EMBL" id="ONK74679.1"/>
    </source>
</evidence>
<keyword evidence="2" id="KW-1185">Reference proteome</keyword>
<dbReference type="OrthoDB" id="682522at2759"/>
<sequence>MERHIHRFLSQPPLLRSSHAVATLSLLHLLFHNSSCTALLLLPFLTWALLALSTLHPSSSLILWRPPPPLLSPDRRFKKLSSTSLFKKRSHSLSLIFETLSSLHILSNYSHVLVLSAGAGHAVVALHSSGVSEVTAVDIVDFPPFVNRADPHNLPFFDGAFDLAFSDGLDGALFPARFAAEMERTVKKGGAEAVVVEDVEGVERLFRRSSLVEVRNVTLVGSEMSLIVMRNNGNPP</sequence>
<dbReference type="Gene3D" id="3.40.50.150">
    <property type="entry name" value="Vaccinia Virus protein VP39"/>
    <property type="match status" value="1"/>
</dbReference>
<gene>
    <name evidence="1" type="ORF">A4U43_C03F9030</name>
</gene>
<dbReference type="CDD" id="cd02440">
    <property type="entry name" value="AdoMet_MTases"/>
    <property type="match status" value="1"/>
</dbReference>
<dbReference type="PANTHER" id="PTHR45085:SF3">
    <property type="entry name" value="S-ADENOSYL-L-METHIONINE-DEPENDENT METHYLTRANSFERASES SUPERFAMILY PROTEIN"/>
    <property type="match status" value="1"/>
</dbReference>
<dbReference type="EMBL" id="CM007383">
    <property type="protein sequence ID" value="ONK74679.1"/>
    <property type="molecule type" value="Genomic_DNA"/>
</dbReference>
<dbReference type="InterPro" id="IPR029063">
    <property type="entry name" value="SAM-dependent_MTases_sf"/>
</dbReference>
<accession>A0A5P1FCU7</accession>